<dbReference type="EMBL" id="LYVF01000158">
    <property type="protein sequence ID" value="OAT81819.1"/>
    <property type="molecule type" value="Genomic_DNA"/>
</dbReference>
<gene>
    <name evidence="2" type="ORF">A6M21_10525</name>
</gene>
<evidence type="ECO:0000313" key="2">
    <source>
        <dbReference type="EMBL" id="OAT81819.1"/>
    </source>
</evidence>
<keyword evidence="1" id="KW-0175">Coiled coil</keyword>
<proteinExistence type="predicted"/>
<dbReference type="Proteomes" id="UP000078532">
    <property type="component" value="Unassembled WGS sequence"/>
</dbReference>
<accession>A0A1B7LEU9</accession>
<comment type="caution">
    <text evidence="2">The sequence shown here is derived from an EMBL/GenBank/DDBJ whole genome shotgun (WGS) entry which is preliminary data.</text>
</comment>
<dbReference type="STRING" id="1838280.A6M21_10525"/>
<name>A0A1B7LEU9_9FIRM</name>
<keyword evidence="2" id="KW-0418">Kinase</keyword>
<evidence type="ECO:0000313" key="3">
    <source>
        <dbReference type="Proteomes" id="UP000078532"/>
    </source>
</evidence>
<dbReference type="AlphaFoldDB" id="A0A1B7LEU9"/>
<dbReference type="OrthoDB" id="1727251at2"/>
<reference evidence="2 3" key="1">
    <citation type="submission" date="2016-04" db="EMBL/GenBank/DDBJ databases">
        <authorList>
            <person name="Evans L.H."/>
            <person name="Alamgir A."/>
            <person name="Owens N."/>
            <person name="Weber N.D."/>
            <person name="Virtaneva K."/>
            <person name="Barbian K."/>
            <person name="Babar A."/>
            <person name="Rosenke K."/>
        </authorList>
    </citation>
    <scope>NUCLEOTIDE SEQUENCE [LARGE SCALE GENOMIC DNA]</scope>
    <source>
        <strain evidence="2 3">LMa1</strain>
    </source>
</reference>
<protein>
    <submittedName>
        <fullName evidence="2">Histidine kinase</fullName>
    </submittedName>
</protein>
<feature type="coiled-coil region" evidence="1">
    <location>
        <begin position="3"/>
        <end position="57"/>
    </location>
</feature>
<organism evidence="2 3">
    <name type="scientific">Desulfotomaculum copahuensis</name>
    <dbReference type="NCBI Taxonomy" id="1838280"/>
    <lineage>
        <taxon>Bacteria</taxon>
        <taxon>Bacillati</taxon>
        <taxon>Bacillota</taxon>
        <taxon>Clostridia</taxon>
        <taxon>Eubacteriales</taxon>
        <taxon>Desulfotomaculaceae</taxon>
        <taxon>Desulfotomaculum</taxon>
    </lineage>
</organism>
<dbReference type="GO" id="GO:0016301">
    <property type="term" value="F:kinase activity"/>
    <property type="evidence" value="ECO:0007669"/>
    <property type="project" value="UniProtKB-KW"/>
</dbReference>
<evidence type="ECO:0000256" key="1">
    <source>
        <dbReference type="SAM" id="Coils"/>
    </source>
</evidence>
<keyword evidence="2" id="KW-0808">Transferase</keyword>
<sequence length="58" mass="6850">MGKMTREEEIRTLEQRIADLRRRLPAHSVRPHMLQELEELEEALERLQAEAEGTPRAK</sequence>
<keyword evidence="3" id="KW-1185">Reference proteome</keyword>